<accession>Q9J2J5</accession>
<evidence type="ECO:0000313" key="3">
    <source>
        <dbReference type="Proteomes" id="UP000162467"/>
    </source>
</evidence>
<dbReference type="SUPFAM" id="SSF46785">
    <property type="entry name" value="Winged helix' DNA-binding domain"/>
    <property type="match status" value="1"/>
</dbReference>
<dbReference type="SMART" id="SM00348">
    <property type="entry name" value="IRF"/>
    <property type="match status" value="1"/>
</dbReference>
<evidence type="ECO:0000259" key="1">
    <source>
        <dbReference type="PROSITE" id="PS51507"/>
    </source>
</evidence>
<evidence type="ECO:0000313" key="2">
    <source>
        <dbReference type="EMBL" id="AAF60039.1"/>
    </source>
</evidence>
<proteinExistence type="predicted"/>
<feature type="domain" description="IRF tryptophan pentad repeat" evidence="1">
    <location>
        <begin position="8"/>
        <end position="110"/>
    </location>
</feature>
<dbReference type="GO" id="GO:0003700">
    <property type="term" value="F:DNA-binding transcription factor activity"/>
    <property type="evidence" value="ECO:0007669"/>
    <property type="project" value="InterPro"/>
</dbReference>
<dbReference type="Proteomes" id="UP000162467">
    <property type="component" value="Genome"/>
</dbReference>
<dbReference type="InterPro" id="IPR036388">
    <property type="entry name" value="WH-like_DNA-bd_sf"/>
</dbReference>
<dbReference type="SUPFAM" id="SSF49879">
    <property type="entry name" value="SMAD/FHA domain"/>
    <property type="match status" value="1"/>
</dbReference>
<dbReference type="InterPro" id="IPR017855">
    <property type="entry name" value="SMAD-like_dom_sf"/>
</dbReference>
<name>Q9J2J5_9GAMA</name>
<dbReference type="Gene3D" id="1.10.10.10">
    <property type="entry name" value="Winged helix-like DNA-binding domain superfamily/Winged helix DNA-binding domain"/>
    <property type="match status" value="1"/>
</dbReference>
<dbReference type="InterPro" id="IPR036390">
    <property type="entry name" value="WH_DNA-bd_sf"/>
</dbReference>
<reference evidence="2 3" key="1">
    <citation type="journal article" date="2000" name="J. Virol.">
        <title>The primary sequence of rhesus monkey rhadinovirus isolate 26-95: sequence similarities to Kaposi's sarcoma-associated herpesvirus and rhesus monkey rhadinovirus isolate 17577.</title>
        <authorList>
            <person name="Alexander L."/>
            <person name="Denekamp L."/>
            <person name="Knapp A."/>
            <person name="Auerbach M.R."/>
            <person name="Damania B."/>
            <person name="Desrosiers R.C."/>
        </authorList>
    </citation>
    <scope>NUCLEOTIDE SEQUENCE [LARGE SCALE GENOMIC DNA]</scope>
    <source>
        <strain evidence="2">Macaca mulatta rhadinovirus isolate 26-95</strain>
    </source>
</reference>
<dbReference type="GO" id="GO:0000976">
    <property type="term" value="F:transcription cis-regulatory region binding"/>
    <property type="evidence" value="ECO:0007669"/>
    <property type="project" value="InterPro"/>
</dbReference>
<dbReference type="Pfam" id="PF10401">
    <property type="entry name" value="IRF-3"/>
    <property type="match status" value="1"/>
</dbReference>
<dbReference type="EMBL" id="AF210726">
    <property type="protein sequence ID" value="AAF60039.1"/>
    <property type="molecule type" value="Genomic_DNA"/>
</dbReference>
<dbReference type="CDD" id="cd00103">
    <property type="entry name" value="IRF"/>
    <property type="match status" value="1"/>
</dbReference>
<gene>
    <name evidence="2" type="primary">ORFR9-4</name>
</gene>
<dbReference type="InterPro" id="IPR008984">
    <property type="entry name" value="SMAD_FHA_dom_sf"/>
</dbReference>
<dbReference type="InterPro" id="IPR001346">
    <property type="entry name" value="Interferon_reg_fact_DNA-bd_dom"/>
</dbReference>
<dbReference type="PROSITE" id="PS51507">
    <property type="entry name" value="IRF_2"/>
    <property type="match status" value="1"/>
</dbReference>
<dbReference type="Gene3D" id="2.60.200.10">
    <property type="match status" value="1"/>
</dbReference>
<organism evidence="2 3">
    <name type="scientific">Rhesus monkey rhadinovirus H26-95</name>
    <dbReference type="NCBI Taxonomy" id="69256"/>
    <lineage>
        <taxon>Viruses</taxon>
        <taxon>Duplodnaviria</taxon>
        <taxon>Heunggongvirae</taxon>
        <taxon>Peploviricota</taxon>
        <taxon>Herviviricetes</taxon>
        <taxon>Herpesvirales</taxon>
        <taxon>Orthoherpesviridae</taxon>
        <taxon>Gammaherpesvirinae</taxon>
        <taxon>Rhadinovirus</taxon>
        <taxon>Rhadinovirus macacinegamma5</taxon>
        <taxon>Macacine gammaherpesvirus 5</taxon>
    </lineage>
</organism>
<protein>
    <submittedName>
        <fullName evidence="2">VIRF</fullName>
    </submittedName>
</protein>
<dbReference type="InterPro" id="IPR019471">
    <property type="entry name" value="Interferon_reg_factor-3"/>
</dbReference>
<sequence>MANRDSNYSHLRSWTLYHLNEKTYSDLTWCDEEKKSFKLSWKKGAAGTPAVVAYCVERGLQVGLDGNLLECKRRFLRGLRENAGFQEVEHGVVRTHGGGWTAFRVKPLMDSGCYACILDENSEGIINYLEQVCGIGLEPGMPLPAPLPTLVPPTRSAYARAHRLGVPEAPLPHQIVPFWRLRIQVFYFGVLALDHTSQDRRGVRLHPRPVPHPGHLCFYGTGFTVWFPSPDREKLTAEQITQIKTMLVAYNEGIYVHGNETGVYVDNRNRETLYAAGNDCNGDIIQREVMFLSKQQIFNFMGFMRKLARSPGPESHAPCNGATLYLSQQPGAQESPQVPISVVVCQDELVQGHMNPSRWCS</sequence>